<dbReference type="Proteomes" id="UP000594454">
    <property type="component" value="Chromosome 4"/>
</dbReference>
<evidence type="ECO:0000256" key="3">
    <source>
        <dbReference type="ARBA" id="ARBA00022806"/>
    </source>
</evidence>
<evidence type="ECO:0000256" key="4">
    <source>
        <dbReference type="ARBA" id="ARBA00022840"/>
    </source>
</evidence>
<dbReference type="GO" id="GO:0003723">
    <property type="term" value="F:RNA binding"/>
    <property type="evidence" value="ECO:0007669"/>
    <property type="project" value="UniProtKB-UniRule"/>
</dbReference>
<dbReference type="CDD" id="cd17946">
    <property type="entry name" value="DEADc_DDX24"/>
    <property type="match status" value="1"/>
</dbReference>
<dbReference type="OMA" id="QMIQKAR"/>
<dbReference type="Gene3D" id="3.40.50.300">
    <property type="entry name" value="P-loop containing nucleotide triphosphate hydrolases"/>
    <property type="match status" value="2"/>
</dbReference>
<reference evidence="12 13" key="1">
    <citation type="submission" date="2020-11" db="EMBL/GenBank/DDBJ databases">
        <authorList>
            <person name="Wallbank WR R."/>
            <person name="Pardo Diaz C."/>
            <person name="Kozak K."/>
            <person name="Martin S."/>
            <person name="Jiggins C."/>
            <person name="Moest M."/>
            <person name="Warren A I."/>
            <person name="Generalovic N T."/>
            <person name="Byers J.R.P. K."/>
            <person name="Montejo-Kovacevich G."/>
            <person name="Yen C E."/>
        </authorList>
    </citation>
    <scope>NUCLEOTIDE SEQUENCE [LARGE SCALE GENOMIC DNA]</scope>
</reference>
<dbReference type="EC" id="3.6.4.13" evidence="7"/>
<dbReference type="GO" id="GO:0003724">
    <property type="term" value="F:RNA helicase activity"/>
    <property type="evidence" value="ECO:0007669"/>
    <property type="project" value="UniProtKB-EC"/>
</dbReference>
<dbReference type="SMART" id="SM00490">
    <property type="entry name" value="HELICc"/>
    <property type="match status" value="1"/>
</dbReference>
<feature type="domain" description="Helicase C-terminal" evidence="10">
    <location>
        <begin position="461"/>
        <end position="609"/>
    </location>
</feature>
<comment type="domain">
    <text evidence="7">The Q motif is unique to and characteristic of the DEAD box family of RNA helicases and controls ATP binding and hydrolysis.</text>
</comment>
<evidence type="ECO:0000256" key="6">
    <source>
        <dbReference type="PROSITE-ProRule" id="PRU00552"/>
    </source>
</evidence>
<dbReference type="PROSITE" id="PS51195">
    <property type="entry name" value="Q_MOTIF"/>
    <property type="match status" value="1"/>
</dbReference>
<evidence type="ECO:0000313" key="12">
    <source>
        <dbReference type="EMBL" id="CAD7089396.1"/>
    </source>
</evidence>
<dbReference type="SUPFAM" id="SSF52540">
    <property type="entry name" value="P-loop containing nucleoside triphosphate hydrolases"/>
    <property type="match status" value="1"/>
</dbReference>
<organism evidence="12 13">
    <name type="scientific">Hermetia illucens</name>
    <name type="common">Black soldier fly</name>
    <dbReference type="NCBI Taxonomy" id="343691"/>
    <lineage>
        <taxon>Eukaryota</taxon>
        <taxon>Metazoa</taxon>
        <taxon>Ecdysozoa</taxon>
        <taxon>Arthropoda</taxon>
        <taxon>Hexapoda</taxon>
        <taxon>Insecta</taxon>
        <taxon>Pterygota</taxon>
        <taxon>Neoptera</taxon>
        <taxon>Endopterygota</taxon>
        <taxon>Diptera</taxon>
        <taxon>Brachycera</taxon>
        <taxon>Stratiomyomorpha</taxon>
        <taxon>Stratiomyidae</taxon>
        <taxon>Hermetiinae</taxon>
        <taxon>Hermetia</taxon>
    </lineage>
</organism>
<feature type="compositionally biased region" description="Acidic residues" evidence="8">
    <location>
        <begin position="244"/>
        <end position="256"/>
    </location>
</feature>
<feature type="compositionally biased region" description="Basic and acidic residues" evidence="8">
    <location>
        <begin position="58"/>
        <end position="78"/>
    </location>
</feature>
<evidence type="ECO:0000259" key="9">
    <source>
        <dbReference type="PROSITE" id="PS51192"/>
    </source>
</evidence>
<feature type="compositionally biased region" description="Basic and acidic residues" evidence="8">
    <location>
        <begin position="100"/>
        <end position="109"/>
    </location>
</feature>
<comment type="function">
    <text evidence="7">RNA helicase.</text>
</comment>
<accession>A0A7R8UZK7</accession>
<dbReference type="InterPro" id="IPR001650">
    <property type="entry name" value="Helicase_C-like"/>
</dbReference>
<dbReference type="PANTHER" id="PTHR24031">
    <property type="entry name" value="RNA HELICASE"/>
    <property type="match status" value="1"/>
</dbReference>
<evidence type="ECO:0000256" key="1">
    <source>
        <dbReference type="ARBA" id="ARBA00022741"/>
    </source>
</evidence>
<evidence type="ECO:0000313" key="13">
    <source>
        <dbReference type="Proteomes" id="UP000594454"/>
    </source>
</evidence>
<dbReference type="Pfam" id="PF00271">
    <property type="entry name" value="Helicase_C"/>
    <property type="match status" value="1"/>
</dbReference>
<keyword evidence="5 7" id="KW-0694">RNA-binding</keyword>
<comment type="catalytic activity">
    <reaction evidence="7">
        <text>ATP + H2O = ADP + phosphate + H(+)</text>
        <dbReference type="Rhea" id="RHEA:13065"/>
        <dbReference type="ChEBI" id="CHEBI:15377"/>
        <dbReference type="ChEBI" id="CHEBI:15378"/>
        <dbReference type="ChEBI" id="CHEBI:30616"/>
        <dbReference type="ChEBI" id="CHEBI:43474"/>
        <dbReference type="ChEBI" id="CHEBI:456216"/>
        <dbReference type="EC" id="3.6.4.13"/>
    </reaction>
</comment>
<dbReference type="PROSITE" id="PS51194">
    <property type="entry name" value="HELICASE_CTER"/>
    <property type="match status" value="1"/>
</dbReference>
<name>A0A7R8UZK7_HERIL</name>
<dbReference type="InterPro" id="IPR027417">
    <property type="entry name" value="P-loop_NTPase"/>
</dbReference>
<sequence>MKSNIPKKKVKKSWQTVKIEGNVINEDGEGLEGFVGLEVLENYNKNLVVLGKKKKRQQLAERRKDKTKKDVRKLREESNSGIHTDDEDGPPKKKKKKEKVQKNSKKEAKSYPGRFVLLKPPTESEDTEEEATASYSDGIRIEDLANWTGMGIPEPILRAISELGFRTPTEIQALSLPAAILGKKDILGAAETGSGKTLAFGIPILAGIMELKRRNVKSGIRKVKPSKEPRPEFERDNLTPPPEELGDYPEIEESDSEIAQKPEKEDKPLYALVLTPTRELAVQVRDHIASVAKYTGIKVAAIFGGLSAVKQQRVLNMCPEIVVATPGRLWELIESDNSHLKKMDDISFLVIDETDRMVEKGHFEELQMLLKRLNTDQNKVETRQNFIFSATLTLVHDLPDHLQRKNIGRKGKIVKQTPGMKIQSLIESLGISQPKVVDITRSSQTAETLTECRIICSIDHKDYYLYYFLQRHPGRTIVFCNSIGCVKRLAQLFTLLDCQPLPLHASMIQKQRLKNLERFRNNPNGFLVATDVAARGLDIPDVQHVIHYQVPRTSENYVHRSGRTARASKDGITIMIMEPGEVKNYLKLCKTLDRNEDLPLFPVSERHLNAVKERVNLARDVDRLELRLRRETSQIGWMKKSAEEMDIILDHEDITDDDVSDDDENVIKKKQEKRLLDTKRQQLKTVLNKPLFPKGFSYKYPTSDGKLALPFLPADSSNESAIKVVKKAIQERKEERKRRNKRKRPIEETS</sequence>
<comment type="similarity">
    <text evidence="7">Belongs to the DEAD box helicase family.</text>
</comment>
<keyword evidence="3 7" id="KW-0347">Helicase</keyword>
<dbReference type="InParanoid" id="A0A7R8UZK7"/>
<dbReference type="CDD" id="cd18787">
    <property type="entry name" value="SF2_C_DEAD"/>
    <property type="match status" value="1"/>
</dbReference>
<feature type="compositionally biased region" description="Basic residues" evidence="8">
    <location>
        <begin position="735"/>
        <end position="744"/>
    </location>
</feature>
<keyword evidence="1 7" id="KW-0547">Nucleotide-binding</keyword>
<keyword evidence="4 7" id="KW-0067">ATP-binding</keyword>
<dbReference type="InterPro" id="IPR011545">
    <property type="entry name" value="DEAD/DEAH_box_helicase_dom"/>
</dbReference>
<protein>
    <recommendedName>
        <fullName evidence="7">ATP-dependent RNA helicase</fullName>
        <ecNumber evidence="7">3.6.4.13</ecNumber>
    </recommendedName>
</protein>
<feature type="compositionally biased region" description="Basic and acidic residues" evidence="8">
    <location>
        <begin position="225"/>
        <end position="237"/>
    </location>
</feature>
<dbReference type="InterPro" id="IPR014014">
    <property type="entry name" value="RNA_helicase_DEAD_Q_motif"/>
</dbReference>
<dbReference type="EMBL" id="LR899012">
    <property type="protein sequence ID" value="CAD7089396.1"/>
    <property type="molecule type" value="Genomic_DNA"/>
</dbReference>
<evidence type="ECO:0000256" key="7">
    <source>
        <dbReference type="RuleBase" id="RU365068"/>
    </source>
</evidence>
<evidence type="ECO:0000259" key="10">
    <source>
        <dbReference type="PROSITE" id="PS51194"/>
    </source>
</evidence>
<keyword evidence="13" id="KW-1185">Reference proteome</keyword>
<proteinExistence type="inferred from homology"/>
<dbReference type="FunCoup" id="A0A7R8UZK7">
    <property type="interactions" value="2221"/>
</dbReference>
<evidence type="ECO:0000256" key="2">
    <source>
        <dbReference type="ARBA" id="ARBA00022801"/>
    </source>
</evidence>
<feature type="domain" description="DEAD-box RNA helicase Q" evidence="11">
    <location>
        <begin position="145"/>
        <end position="173"/>
    </location>
</feature>
<dbReference type="Pfam" id="PF00270">
    <property type="entry name" value="DEAD"/>
    <property type="match status" value="1"/>
</dbReference>
<evidence type="ECO:0000256" key="5">
    <source>
        <dbReference type="ARBA" id="ARBA00022884"/>
    </source>
</evidence>
<dbReference type="PROSITE" id="PS51192">
    <property type="entry name" value="HELICASE_ATP_BIND_1"/>
    <property type="match status" value="1"/>
</dbReference>
<dbReference type="AlphaFoldDB" id="A0A7R8UZK7"/>
<feature type="domain" description="Helicase ATP-binding" evidence="9">
    <location>
        <begin position="177"/>
        <end position="410"/>
    </location>
</feature>
<keyword evidence="2 7" id="KW-0378">Hydrolase</keyword>
<feature type="short sequence motif" description="Q motif" evidence="6">
    <location>
        <begin position="145"/>
        <end position="173"/>
    </location>
</feature>
<dbReference type="GO" id="GO:0016787">
    <property type="term" value="F:hydrolase activity"/>
    <property type="evidence" value="ECO:0007669"/>
    <property type="project" value="UniProtKB-KW"/>
</dbReference>
<evidence type="ECO:0000256" key="8">
    <source>
        <dbReference type="SAM" id="MobiDB-lite"/>
    </source>
</evidence>
<gene>
    <name evidence="12" type="ORF">HERILL_LOCUS11951</name>
</gene>
<dbReference type="GO" id="GO:0005524">
    <property type="term" value="F:ATP binding"/>
    <property type="evidence" value="ECO:0007669"/>
    <property type="project" value="UniProtKB-UniRule"/>
</dbReference>
<dbReference type="OrthoDB" id="4310724at2759"/>
<dbReference type="SMART" id="SM00487">
    <property type="entry name" value="DEXDc"/>
    <property type="match status" value="1"/>
</dbReference>
<feature type="region of interest" description="Disordered" evidence="8">
    <location>
        <begin position="730"/>
        <end position="750"/>
    </location>
</feature>
<feature type="region of interest" description="Disordered" evidence="8">
    <location>
        <begin position="53"/>
        <end position="134"/>
    </location>
</feature>
<dbReference type="InterPro" id="IPR014001">
    <property type="entry name" value="Helicase_ATP-bd"/>
</dbReference>
<feature type="region of interest" description="Disordered" evidence="8">
    <location>
        <begin position="219"/>
        <end position="262"/>
    </location>
</feature>
<evidence type="ECO:0000259" key="11">
    <source>
        <dbReference type="PROSITE" id="PS51195"/>
    </source>
</evidence>